<protein>
    <recommendedName>
        <fullName evidence="2">BIG2 domain-containing protein</fullName>
    </recommendedName>
</protein>
<keyword evidence="1" id="KW-0812">Transmembrane</keyword>
<feature type="domain" description="BIG2" evidence="2">
    <location>
        <begin position="216"/>
        <end position="272"/>
    </location>
</feature>
<dbReference type="Proteomes" id="UP000003157">
    <property type="component" value="Unassembled WGS sequence"/>
</dbReference>
<dbReference type="InterPro" id="IPR003343">
    <property type="entry name" value="Big_2"/>
</dbReference>
<evidence type="ECO:0000259" key="2">
    <source>
        <dbReference type="Pfam" id="PF02368"/>
    </source>
</evidence>
<comment type="caution">
    <text evidence="3">The sequence shown here is derived from an EMBL/GenBank/DDBJ whole genome shotgun (WGS) entry which is preliminary data.</text>
</comment>
<evidence type="ECO:0000256" key="1">
    <source>
        <dbReference type="SAM" id="Phobius"/>
    </source>
</evidence>
<dbReference type="AlphaFoldDB" id="E7GEW1"/>
<dbReference type="InterPro" id="IPR008964">
    <property type="entry name" value="Invasin/intimin_cell_adhesion"/>
</dbReference>
<organism evidence="3 4">
    <name type="scientific">Coprobacillus cateniformis</name>
    <dbReference type="NCBI Taxonomy" id="100884"/>
    <lineage>
        <taxon>Bacteria</taxon>
        <taxon>Bacillati</taxon>
        <taxon>Bacillota</taxon>
        <taxon>Erysipelotrichia</taxon>
        <taxon>Erysipelotrichales</taxon>
        <taxon>Coprobacillaceae</taxon>
        <taxon>Coprobacillus</taxon>
    </lineage>
</organism>
<proteinExistence type="predicted"/>
<keyword evidence="1" id="KW-1133">Transmembrane helix</keyword>
<dbReference type="Pfam" id="PF02368">
    <property type="entry name" value="Big_2"/>
    <property type="match status" value="1"/>
</dbReference>
<dbReference type="SUPFAM" id="SSF49373">
    <property type="entry name" value="Invasin/intimin cell-adhesion fragments"/>
    <property type="match status" value="1"/>
</dbReference>
<dbReference type="EMBL" id="ADKX01000046">
    <property type="protein sequence ID" value="EFW03562.1"/>
    <property type="molecule type" value="Genomic_DNA"/>
</dbReference>
<dbReference type="STRING" id="100884.GCA_000269565_03737"/>
<feature type="transmembrane region" description="Helical" evidence="1">
    <location>
        <begin position="12"/>
        <end position="32"/>
    </location>
</feature>
<keyword evidence="4" id="KW-1185">Reference proteome</keyword>
<evidence type="ECO:0000313" key="4">
    <source>
        <dbReference type="Proteomes" id="UP000003157"/>
    </source>
</evidence>
<name>E7GEW1_9FIRM</name>
<dbReference type="eggNOG" id="COG2374">
    <property type="taxonomic scope" value="Bacteria"/>
</dbReference>
<evidence type="ECO:0000313" key="3">
    <source>
        <dbReference type="EMBL" id="EFW03562.1"/>
    </source>
</evidence>
<keyword evidence="1" id="KW-0472">Membrane</keyword>
<dbReference type="RefSeq" id="WP_008790335.1">
    <property type="nucleotide sequence ID" value="NZ_AKCB01000004.1"/>
</dbReference>
<dbReference type="Gene3D" id="2.60.40.1080">
    <property type="match status" value="1"/>
</dbReference>
<accession>E7GEW1</accession>
<sequence length="279" mass="32316">MKTKMIQTIKKHKYLSLFILIIFLFLFVMIIIRGYHNCQPMLVLKKDVFEVEYGHPISQNPLDYVKINEYKEKKKGPPLKKTKLKLNISLDEENGYPPVGEYNATIQYDTEDKISFKIIVKDSTAPEIISYYQDEIESYEGEKINYEGMFISQDLSESELKLDENNIDYDNAGIYQLLIIAKDIYQNESRKEYQVRVKAKELNLRLHKLHVLETATTTFRPEVKGKAEKIEYSSSDEDIVSIDSRGRLIARKAGRATITAAMGKLTDMCEVTVSQNPYK</sequence>
<dbReference type="GeneID" id="78231484"/>
<dbReference type="OrthoDB" id="1769590at2"/>
<reference evidence="3 4" key="1">
    <citation type="submission" date="2010-12" db="EMBL/GenBank/DDBJ databases">
        <title>The Genome Sequence of Coprobacillus sp. strain 29_1.</title>
        <authorList>
            <consortium name="The Broad Institute Genome Sequencing Platform"/>
            <person name="Earl A."/>
            <person name="Ward D."/>
            <person name="Feldgarden M."/>
            <person name="Gevers D."/>
            <person name="Daigneault M."/>
            <person name="Sibley C.D."/>
            <person name="White A."/>
            <person name="Strauss J."/>
            <person name="Allen-Vercoe E."/>
            <person name="Young S.K."/>
            <person name="Zeng Q."/>
            <person name="Gargeya S."/>
            <person name="Fitzgerald M."/>
            <person name="Haas B."/>
            <person name="Abouelleil A."/>
            <person name="Alvarado L."/>
            <person name="Arachchi H.M."/>
            <person name="Berlin A."/>
            <person name="Brown A."/>
            <person name="Chapman S.B."/>
            <person name="Chen Z."/>
            <person name="Dunbar C."/>
            <person name="Freedman E."/>
            <person name="Gearin G."/>
            <person name="Gellesch M."/>
            <person name="Goldberg J."/>
            <person name="Griggs A."/>
            <person name="Gujja S."/>
            <person name="Heilman E."/>
            <person name="Heiman D."/>
            <person name="Howarth C."/>
            <person name="Larson L."/>
            <person name="Lui A."/>
            <person name="MacDonald P.J.P."/>
            <person name="Mehta T."/>
            <person name="Montmayeur A."/>
            <person name="Murphy C."/>
            <person name="Neiman D."/>
            <person name="Pearson M."/>
            <person name="Priest M."/>
            <person name="Roberts A."/>
            <person name="Saif S."/>
            <person name="Shea T."/>
            <person name="Shenoy N."/>
            <person name="Sisk P."/>
            <person name="Stolte C."/>
            <person name="Sykes S."/>
            <person name="White J."/>
            <person name="Yandava C."/>
            <person name="Nusbaum C."/>
            <person name="Birren B."/>
        </authorList>
    </citation>
    <scope>NUCLEOTIDE SEQUENCE [LARGE SCALE GENOMIC DNA]</scope>
    <source>
        <strain evidence="3 4">29_1</strain>
    </source>
</reference>
<gene>
    <name evidence="3" type="ORF">HMPREF9488_03253</name>
</gene>
<dbReference type="HOGENOM" id="CLU_996428_0_0_9"/>